<reference evidence="8 9" key="1">
    <citation type="journal article" date="2017" name="ISME J.">
        <title>Energy and carbon metabolisms in a deep terrestrial subsurface fluid microbial community.</title>
        <authorList>
            <person name="Momper L."/>
            <person name="Jungbluth S.P."/>
            <person name="Lee M.D."/>
            <person name="Amend J.P."/>
        </authorList>
    </citation>
    <scope>NUCLEOTIDE SEQUENCE [LARGE SCALE GENOMIC DNA]</scope>
    <source>
        <strain evidence="8">SURF_17</strain>
    </source>
</reference>
<dbReference type="InterPro" id="IPR009056">
    <property type="entry name" value="Cyt_c-like_dom"/>
</dbReference>
<comment type="caution">
    <text evidence="8">The sequence shown here is derived from an EMBL/GenBank/DDBJ whole genome shotgun (WGS) entry which is preliminary data.</text>
</comment>
<keyword evidence="3 4" id="KW-0408">Iron</keyword>
<dbReference type="GO" id="GO:0046872">
    <property type="term" value="F:metal ion binding"/>
    <property type="evidence" value="ECO:0007669"/>
    <property type="project" value="UniProtKB-KW"/>
</dbReference>
<protein>
    <submittedName>
        <fullName evidence="8">Cytochrome c</fullName>
    </submittedName>
</protein>
<evidence type="ECO:0000256" key="2">
    <source>
        <dbReference type="ARBA" id="ARBA00022723"/>
    </source>
</evidence>
<dbReference type="EMBL" id="QZKI01000098">
    <property type="protein sequence ID" value="RJP67849.1"/>
    <property type="molecule type" value="Genomic_DNA"/>
</dbReference>
<organism evidence="8 9">
    <name type="scientific">Candidatus Abyssobacteria bacterium SURF_17</name>
    <dbReference type="NCBI Taxonomy" id="2093361"/>
    <lineage>
        <taxon>Bacteria</taxon>
        <taxon>Pseudomonadati</taxon>
        <taxon>Candidatus Hydrogenedentota</taxon>
        <taxon>Candidatus Abyssobacteria</taxon>
    </lineage>
</organism>
<keyword evidence="6" id="KW-0472">Membrane</keyword>
<dbReference type="GO" id="GO:0009055">
    <property type="term" value="F:electron transfer activity"/>
    <property type="evidence" value="ECO:0007669"/>
    <property type="project" value="InterPro"/>
</dbReference>
<evidence type="ECO:0000256" key="1">
    <source>
        <dbReference type="ARBA" id="ARBA00022617"/>
    </source>
</evidence>
<evidence type="ECO:0000256" key="6">
    <source>
        <dbReference type="SAM" id="Phobius"/>
    </source>
</evidence>
<keyword evidence="6" id="KW-1133">Transmembrane helix</keyword>
<keyword evidence="6" id="KW-0812">Transmembrane</keyword>
<gene>
    <name evidence="8" type="ORF">C4532_13955</name>
</gene>
<dbReference type="SUPFAM" id="SSF46626">
    <property type="entry name" value="Cytochrome c"/>
    <property type="match status" value="1"/>
</dbReference>
<evidence type="ECO:0000259" key="7">
    <source>
        <dbReference type="PROSITE" id="PS51007"/>
    </source>
</evidence>
<keyword evidence="1 4" id="KW-0349">Heme</keyword>
<dbReference type="Proteomes" id="UP000285961">
    <property type="component" value="Unassembled WGS sequence"/>
</dbReference>
<proteinExistence type="predicted"/>
<sequence>MSKQFIIGLIAGVVICGVVGGLIGLSMVGKKATVEPPDWETYLITKLKNLEIPESPAPTIPIGTTDEDLLQGGEHYNHHCAVCHDLEGDADSAFAKGFYPPVSDLTSENVQRYSDQQLKWIVDNGIRYTGMPGWNGIIDDVTQWKIVHYMRALANPEKAGQLEAILKERGLWKALAPVDEHHEPEEAAEHEHPEGEHHH</sequence>
<accession>A0A419EUE7</accession>
<dbReference type="AlphaFoldDB" id="A0A419EUE7"/>
<dbReference type="InterPro" id="IPR036909">
    <property type="entry name" value="Cyt_c-like_dom_sf"/>
</dbReference>
<evidence type="ECO:0000256" key="5">
    <source>
        <dbReference type="SAM" id="MobiDB-lite"/>
    </source>
</evidence>
<dbReference type="Gene3D" id="1.10.760.10">
    <property type="entry name" value="Cytochrome c-like domain"/>
    <property type="match status" value="1"/>
</dbReference>
<dbReference type="Pfam" id="PF13442">
    <property type="entry name" value="Cytochrome_CBB3"/>
    <property type="match status" value="1"/>
</dbReference>
<dbReference type="PANTHER" id="PTHR40394:SF2">
    <property type="entry name" value="QUINOL:CYTOCHROME C OXIDOREDUCTASE MEMBRANE PROTEIN"/>
    <property type="match status" value="1"/>
</dbReference>
<evidence type="ECO:0000256" key="4">
    <source>
        <dbReference type="PROSITE-ProRule" id="PRU00433"/>
    </source>
</evidence>
<feature type="region of interest" description="Disordered" evidence="5">
    <location>
        <begin position="179"/>
        <end position="199"/>
    </location>
</feature>
<evidence type="ECO:0000313" key="8">
    <source>
        <dbReference type="EMBL" id="RJP67849.1"/>
    </source>
</evidence>
<dbReference type="PROSITE" id="PS51007">
    <property type="entry name" value="CYTC"/>
    <property type="match status" value="1"/>
</dbReference>
<evidence type="ECO:0000313" key="9">
    <source>
        <dbReference type="Proteomes" id="UP000285961"/>
    </source>
</evidence>
<dbReference type="GO" id="GO:0020037">
    <property type="term" value="F:heme binding"/>
    <property type="evidence" value="ECO:0007669"/>
    <property type="project" value="InterPro"/>
</dbReference>
<feature type="transmembrane region" description="Helical" evidence="6">
    <location>
        <begin position="6"/>
        <end position="25"/>
    </location>
</feature>
<feature type="domain" description="Cytochrome c" evidence="7">
    <location>
        <begin position="67"/>
        <end position="154"/>
    </location>
</feature>
<name>A0A419EUE7_9BACT</name>
<dbReference type="PANTHER" id="PTHR40394">
    <property type="entry name" value="LIPOPROTEIN-RELATED"/>
    <property type="match status" value="1"/>
</dbReference>
<keyword evidence="2 4" id="KW-0479">Metal-binding</keyword>
<evidence type="ECO:0000256" key="3">
    <source>
        <dbReference type="ARBA" id="ARBA00023004"/>
    </source>
</evidence>